<reference evidence="2 3" key="1">
    <citation type="journal article" date="2008" name="DNA Res.">
        <title>Determination of the genome sequence of Porphyromonas gingivalis strain ATCC 33277 and genomic comparison with strain W83 revealed extensive genome rearrangements in P. gingivalis.</title>
        <authorList>
            <person name="Naito M."/>
            <person name="Hirakawa H."/>
            <person name="Yamashita A."/>
            <person name="Ohara N."/>
            <person name="Shoji M."/>
            <person name="Yukitake H."/>
            <person name="Nakayama K."/>
            <person name="Toh H."/>
            <person name="Yoshimura F."/>
            <person name="Kuhara S."/>
            <person name="Hattori M."/>
            <person name="Hayashi T."/>
            <person name="Nakayama K."/>
        </authorList>
    </citation>
    <scope>NUCLEOTIDE SEQUENCE [LARGE SCALE GENOMIC DNA]</scope>
    <source>
        <strain evidence="3">ATCC 33277 / DSM 20709 / CIP 103683 / JCM 12257 / NCTC 11834 / 2561</strain>
    </source>
</reference>
<dbReference type="KEGG" id="pgn:PGN_0940"/>
<dbReference type="HOGENOM" id="CLU_192257_0_0_10"/>
<organism evidence="2 3">
    <name type="scientific">Porphyromonas gingivalis (strain ATCC 33277 / DSM 20709 / CIP 103683 / JCM 12257 / NCTC 11834 / 2561)</name>
    <dbReference type="NCBI Taxonomy" id="431947"/>
    <lineage>
        <taxon>Bacteria</taxon>
        <taxon>Pseudomonadati</taxon>
        <taxon>Bacteroidota</taxon>
        <taxon>Bacteroidia</taxon>
        <taxon>Bacteroidales</taxon>
        <taxon>Porphyromonadaceae</taxon>
        <taxon>Porphyromonas</taxon>
    </lineage>
</organism>
<protein>
    <submittedName>
        <fullName evidence="2">Partial transposase in ISPg2</fullName>
    </submittedName>
</protein>
<evidence type="ECO:0000259" key="1">
    <source>
        <dbReference type="Pfam" id="PF13808"/>
    </source>
</evidence>
<gene>
    <name evidence="2" type="ordered locus">PGN_0940</name>
</gene>
<proteinExistence type="predicted"/>
<sequence>MEDLFMVSGPRIESKEVYPLDFLFLIVFLSTLSGDTSWYEIEDYAEEYEEVLKSRYETLTIVGVRCLPARCRRPA</sequence>
<dbReference type="AlphaFoldDB" id="B2RJB4"/>
<dbReference type="Proteomes" id="UP000008842">
    <property type="component" value="Chromosome"/>
</dbReference>
<evidence type="ECO:0000313" key="2">
    <source>
        <dbReference type="EMBL" id="BAG33459.1"/>
    </source>
</evidence>
<dbReference type="EMBL" id="AP009380">
    <property type="protein sequence ID" value="BAG33459.1"/>
    <property type="molecule type" value="Genomic_DNA"/>
</dbReference>
<dbReference type="InterPro" id="IPR032806">
    <property type="entry name" value="YbfD_N"/>
</dbReference>
<evidence type="ECO:0000313" key="3">
    <source>
        <dbReference type="Proteomes" id="UP000008842"/>
    </source>
</evidence>
<feature type="domain" description="H repeat-associated protein N-terminal" evidence="1">
    <location>
        <begin position="6"/>
        <end position="57"/>
    </location>
</feature>
<accession>B2RJB4</accession>
<dbReference type="Pfam" id="PF13808">
    <property type="entry name" value="DDE_Tnp_1_assoc"/>
    <property type="match status" value="1"/>
</dbReference>
<name>B2RJB4_PORG3</name>